<dbReference type="PANTHER" id="PTHR31793:SF24">
    <property type="entry name" value="LONG-CHAIN ACYL-COA THIOESTERASE FADM"/>
    <property type="match status" value="1"/>
</dbReference>
<protein>
    <submittedName>
        <fullName evidence="1">Thioesterase family protein</fullName>
    </submittedName>
</protein>
<evidence type="ECO:0000313" key="2">
    <source>
        <dbReference type="Proteomes" id="UP001501690"/>
    </source>
</evidence>
<evidence type="ECO:0000313" key="1">
    <source>
        <dbReference type="EMBL" id="GAA1691897.1"/>
    </source>
</evidence>
<dbReference type="InterPro" id="IPR029069">
    <property type="entry name" value="HotDog_dom_sf"/>
</dbReference>
<name>A0ABN2HQR8_9MICO</name>
<dbReference type="SUPFAM" id="SSF54637">
    <property type="entry name" value="Thioesterase/thiol ester dehydrase-isomerase"/>
    <property type="match status" value="1"/>
</dbReference>
<dbReference type="EMBL" id="BAAAPL010000001">
    <property type="protein sequence ID" value="GAA1691897.1"/>
    <property type="molecule type" value="Genomic_DNA"/>
</dbReference>
<keyword evidence="2" id="KW-1185">Reference proteome</keyword>
<dbReference type="Proteomes" id="UP001501690">
    <property type="component" value="Unassembled WGS sequence"/>
</dbReference>
<proteinExistence type="predicted"/>
<dbReference type="CDD" id="cd00586">
    <property type="entry name" value="4HBT"/>
    <property type="match status" value="1"/>
</dbReference>
<dbReference type="InterPro" id="IPR050563">
    <property type="entry name" value="4-hydroxybenzoyl-CoA_TE"/>
</dbReference>
<organism evidence="1 2">
    <name type="scientific">Microbacterium sediminicola</name>
    <dbReference type="NCBI Taxonomy" id="415210"/>
    <lineage>
        <taxon>Bacteria</taxon>
        <taxon>Bacillati</taxon>
        <taxon>Actinomycetota</taxon>
        <taxon>Actinomycetes</taxon>
        <taxon>Micrococcales</taxon>
        <taxon>Microbacteriaceae</taxon>
        <taxon>Microbacterium</taxon>
    </lineage>
</organism>
<dbReference type="Pfam" id="PF13279">
    <property type="entry name" value="4HBT_2"/>
    <property type="match status" value="1"/>
</dbReference>
<reference evidence="1 2" key="1">
    <citation type="journal article" date="2019" name="Int. J. Syst. Evol. Microbiol.">
        <title>The Global Catalogue of Microorganisms (GCM) 10K type strain sequencing project: providing services to taxonomists for standard genome sequencing and annotation.</title>
        <authorList>
            <consortium name="The Broad Institute Genomics Platform"/>
            <consortium name="The Broad Institute Genome Sequencing Center for Infectious Disease"/>
            <person name="Wu L."/>
            <person name="Ma J."/>
        </authorList>
    </citation>
    <scope>NUCLEOTIDE SEQUENCE [LARGE SCALE GENOMIC DNA]</scope>
    <source>
        <strain evidence="1 2">JCM 15577</strain>
    </source>
</reference>
<dbReference type="PANTHER" id="PTHR31793">
    <property type="entry name" value="4-HYDROXYBENZOYL-COA THIOESTERASE FAMILY MEMBER"/>
    <property type="match status" value="1"/>
</dbReference>
<gene>
    <name evidence="1" type="ORF">GCM10009808_06200</name>
</gene>
<dbReference type="Gene3D" id="3.10.129.10">
    <property type="entry name" value="Hotdog Thioesterase"/>
    <property type="match status" value="1"/>
</dbReference>
<comment type="caution">
    <text evidence="1">The sequence shown here is derived from an EMBL/GenBank/DDBJ whole genome shotgun (WGS) entry which is preliminary data.</text>
</comment>
<accession>A0ABN2HQR8</accession>
<sequence>MTETPDGARLHLPMPLRWGDLDAFNHVNNVAILKILEEARIRAFWTPAPGESAPPTAVIDATQGAPMMMLIARQEIEYHAPIPYHRDPIDVQLWFSHMGGSSVDVCYEVYPPERHVPQVKYVTASATAVVVDADTGAPQRLPAAARAAWEPYLCAAPTFRRR</sequence>